<evidence type="ECO:0000256" key="5">
    <source>
        <dbReference type="ARBA" id="ARBA00022842"/>
    </source>
</evidence>
<keyword evidence="4" id="KW-0378">Hydrolase</keyword>
<evidence type="ECO:0000256" key="3">
    <source>
        <dbReference type="ARBA" id="ARBA00022723"/>
    </source>
</evidence>
<dbReference type="PROSITE" id="PS00629">
    <property type="entry name" value="IMP_1"/>
    <property type="match status" value="1"/>
</dbReference>
<feature type="binding site" evidence="6">
    <location>
        <position position="39"/>
    </location>
    <ligand>
        <name>Mg(2+)</name>
        <dbReference type="ChEBI" id="CHEBI:18420"/>
        <label>1</label>
        <note>catalytic</note>
    </ligand>
</feature>
<name>A0A6A2XWL4_HIBSY</name>
<protein>
    <recommendedName>
        <fullName evidence="10">PAP-specific phosphatase HAL2-like</fullName>
    </recommendedName>
</protein>
<dbReference type="InterPro" id="IPR020583">
    <property type="entry name" value="Inositol_monoP_metal-BS"/>
</dbReference>
<comment type="cofactor">
    <cofactor evidence="1 6">
        <name>Mg(2+)</name>
        <dbReference type="ChEBI" id="CHEBI:18420"/>
    </cofactor>
</comment>
<keyword evidence="5 6" id="KW-0460">Magnesium</keyword>
<evidence type="ECO:0000256" key="7">
    <source>
        <dbReference type="SAM" id="MobiDB-lite"/>
    </source>
</evidence>
<evidence type="ECO:0000313" key="9">
    <source>
        <dbReference type="Proteomes" id="UP000436088"/>
    </source>
</evidence>
<feature type="region of interest" description="Disordered" evidence="7">
    <location>
        <begin position="1"/>
        <end position="32"/>
    </location>
</feature>
<dbReference type="AlphaFoldDB" id="A0A6A2XWL4"/>
<reference evidence="8" key="1">
    <citation type="submission" date="2019-09" db="EMBL/GenBank/DDBJ databases">
        <title>Draft genome information of white flower Hibiscus syriacus.</title>
        <authorList>
            <person name="Kim Y.-M."/>
        </authorList>
    </citation>
    <scope>NUCLEOTIDE SEQUENCE [LARGE SCALE GENOMIC DNA]</scope>
    <source>
        <strain evidence="8">YM2019G1</strain>
    </source>
</reference>
<keyword evidence="9" id="KW-1185">Reference proteome</keyword>
<dbReference type="GO" id="GO:0000103">
    <property type="term" value="P:sulfate assimilation"/>
    <property type="evidence" value="ECO:0007669"/>
    <property type="project" value="TreeGrafter"/>
</dbReference>
<dbReference type="Pfam" id="PF00459">
    <property type="entry name" value="Inositol_P"/>
    <property type="match status" value="1"/>
</dbReference>
<evidence type="ECO:0000313" key="8">
    <source>
        <dbReference type="EMBL" id="KAE8680153.1"/>
    </source>
</evidence>
<evidence type="ECO:0008006" key="10">
    <source>
        <dbReference type="Google" id="ProtNLM"/>
    </source>
</evidence>
<gene>
    <name evidence="8" type="ORF">F3Y22_tig00111392pilonHSYRG00363</name>
</gene>
<dbReference type="PANTHER" id="PTHR43200">
    <property type="entry name" value="PHOSPHATASE"/>
    <property type="match status" value="1"/>
</dbReference>
<dbReference type="PANTHER" id="PTHR43200:SF24">
    <property type="entry name" value="PAP-SPECIFIC PHOSPHATASE HAL2-LIKE"/>
    <property type="match status" value="1"/>
</dbReference>
<dbReference type="InterPro" id="IPR000760">
    <property type="entry name" value="Inositol_monophosphatase-like"/>
</dbReference>
<sequence>MVSSDQRKRSRLHKSLRLSVGATQQGGPTGRHWVLDPVDGTLGFVRGDQYAVALALIEDGKLVLGCPNYPMKKDFLNYNHQRNQTMPKAPPSSDNFAKRMCDVCKERKWSGMDATIDQRGCKI</sequence>
<evidence type="ECO:0000256" key="2">
    <source>
        <dbReference type="ARBA" id="ARBA00009759"/>
    </source>
</evidence>
<dbReference type="InterPro" id="IPR051090">
    <property type="entry name" value="Inositol_monoP_superfamily"/>
</dbReference>
<keyword evidence="3 6" id="KW-0479">Metal-binding</keyword>
<dbReference type="GO" id="GO:0046872">
    <property type="term" value="F:metal ion binding"/>
    <property type="evidence" value="ECO:0007669"/>
    <property type="project" value="UniProtKB-KW"/>
</dbReference>
<comment type="caution">
    <text evidence="8">The sequence shown here is derived from an EMBL/GenBank/DDBJ whole genome shotgun (WGS) entry which is preliminary data.</text>
</comment>
<dbReference type="Proteomes" id="UP000436088">
    <property type="component" value="Unassembled WGS sequence"/>
</dbReference>
<evidence type="ECO:0000256" key="1">
    <source>
        <dbReference type="ARBA" id="ARBA00001946"/>
    </source>
</evidence>
<organism evidence="8 9">
    <name type="scientific">Hibiscus syriacus</name>
    <name type="common">Rose of Sharon</name>
    <dbReference type="NCBI Taxonomy" id="106335"/>
    <lineage>
        <taxon>Eukaryota</taxon>
        <taxon>Viridiplantae</taxon>
        <taxon>Streptophyta</taxon>
        <taxon>Embryophyta</taxon>
        <taxon>Tracheophyta</taxon>
        <taxon>Spermatophyta</taxon>
        <taxon>Magnoliopsida</taxon>
        <taxon>eudicotyledons</taxon>
        <taxon>Gunneridae</taxon>
        <taxon>Pentapetalae</taxon>
        <taxon>rosids</taxon>
        <taxon>malvids</taxon>
        <taxon>Malvales</taxon>
        <taxon>Malvaceae</taxon>
        <taxon>Malvoideae</taxon>
        <taxon>Hibiscus</taxon>
    </lineage>
</organism>
<accession>A0A6A2XWL4</accession>
<comment type="similarity">
    <text evidence="2">Belongs to the inositol monophosphatase superfamily.</text>
</comment>
<proteinExistence type="inferred from homology"/>
<dbReference type="Gene3D" id="3.30.540.10">
    <property type="entry name" value="Fructose-1,6-Bisphosphatase, subunit A, domain 1"/>
    <property type="match status" value="1"/>
</dbReference>
<dbReference type="SUPFAM" id="SSF56655">
    <property type="entry name" value="Carbohydrate phosphatase"/>
    <property type="match status" value="1"/>
</dbReference>
<evidence type="ECO:0000256" key="6">
    <source>
        <dbReference type="PIRSR" id="PIRSR600760-2"/>
    </source>
</evidence>
<feature type="binding site" evidence="6">
    <location>
        <position position="36"/>
    </location>
    <ligand>
        <name>Mg(2+)</name>
        <dbReference type="ChEBI" id="CHEBI:18420"/>
        <label>1</label>
        <note>catalytic</note>
    </ligand>
</feature>
<dbReference type="EMBL" id="VEPZ02001327">
    <property type="protein sequence ID" value="KAE8680153.1"/>
    <property type="molecule type" value="Genomic_DNA"/>
</dbReference>
<evidence type="ECO:0000256" key="4">
    <source>
        <dbReference type="ARBA" id="ARBA00022801"/>
    </source>
</evidence>
<dbReference type="GO" id="GO:0008441">
    <property type="term" value="F:3'(2'),5'-bisphosphate nucleotidase activity"/>
    <property type="evidence" value="ECO:0007669"/>
    <property type="project" value="TreeGrafter"/>
</dbReference>